<dbReference type="InterPro" id="IPR017437">
    <property type="entry name" value="ATP-NAD_kinase_PpnK-typ_C"/>
</dbReference>
<dbReference type="GO" id="GO:0019674">
    <property type="term" value="P:NAD+ metabolic process"/>
    <property type="evidence" value="ECO:0007669"/>
    <property type="project" value="InterPro"/>
</dbReference>
<dbReference type="Gene3D" id="2.60.200.30">
    <property type="entry name" value="Probable inorganic polyphosphate/atp-NAD kinase, domain 2"/>
    <property type="match status" value="1"/>
</dbReference>
<accession>A0AAN1WJ14</accession>
<feature type="binding site" evidence="6">
    <location>
        <position position="247"/>
    </location>
    <ligand>
        <name>NAD(+)</name>
        <dbReference type="ChEBI" id="CHEBI:57540"/>
    </ligand>
</feature>
<evidence type="ECO:0000256" key="5">
    <source>
        <dbReference type="ARBA" id="ARBA00047925"/>
    </source>
</evidence>
<dbReference type="InterPro" id="IPR016064">
    <property type="entry name" value="NAD/diacylglycerol_kinase_sf"/>
</dbReference>
<proteinExistence type="inferred from homology"/>
<keyword evidence="8" id="KW-1185">Reference proteome</keyword>
<comment type="caution">
    <text evidence="6">Lacks conserved residue(s) required for the propagation of feature annotation.</text>
</comment>
<dbReference type="EMBL" id="AP023086">
    <property type="protein sequence ID" value="BCD98442.1"/>
    <property type="molecule type" value="Genomic_DNA"/>
</dbReference>
<keyword evidence="6" id="KW-0547">Nucleotide-binding</keyword>
<keyword evidence="6" id="KW-0067">ATP-binding</keyword>
<dbReference type="GO" id="GO:0006741">
    <property type="term" value="P:NADP+ biosynthetic process"/>
    <property type="evidence" value="ECO:0007669"/>
    <property type="project" value="UniProtKB-UniRule"/>
</dbReference>
<dbReference type="Gene3D" id="3.40.50.10330">
    <property type="entry name" value="Probable inorganic polyphosphate/atp-NAD kinase, domain 1"/>
    <property type="match status" value="1"/>
</dbReference>
<dbReference type="InterPro" id="IPR017438">
    <property type="entry name" value="ATP-NAD_kinase_N"/>
</dbReference>
<evidence type="ECO:0000256" key="6">
    <source>
        <dbReference type="HAMAP-Rule" id="MF_00361"/>
    </source>
</evidence>
<organism evidence="7 8">
    <name type="scientific">Marinagarivorans cellulosilyticus</name>
    <dbReference type="NCBI Taxonomy" id="2721545"/>
    <lineage>
        <taxon>Bacteria</taxon>
        <taxon>Pseudomonadati</taxon>
        <taxon>Pseudomonadota</taxon>
        <taxon>Gammaproteobacteria</taxon>
        <taxon>Cellvibrionales</taxon>
        <taxon>Cellvibrionaceae</taxon>
        <taxon>Marinagarivorans</taxon>
    </lineage>
</organism>
<comment type="subcellular location">
    <subcellularLocation>
        <location evidence="6">Cytoplasm</location>
    </subcellularLocation>
</comment>
<dbReference type="Proteomes" id="UP001320119">
    <property type="component" value="Chromosome"/>
</dbReference>
<comment type="similarity">
    <text evidence="6">Belongs to the NAD kinase family.</text>
</comment>
<dbReference type="PANTHER" id="PTHR20275:SF0">
    <property type="entry name" value="NAD KINASE"/>
    <property type="match status" value="1"/>
</dbReference>
<feature type="binding site" evidence="6">
    <location>
        <position position="157"/>
    </location>
    <ligand>
        <name>NAD(+)</name>
        <dbReference type="ChEBI" id="CHEBI:57540"/>
    </ligand>
</feature>
<dbReference type="SUPFAM" id="SSF111331">
    <property type="entry name" value="NAD kinase/diacylglycerol kinase-like"/>
    <property type="match status" value="1"/>
</dbReference>
<name>A0AAN1WJ14_9GAMM</name>
<feature type="active site" description="Proton acceptor" evidence="6">
    <location>
        <position position="72"/>
    </location>
</feature>
<dbReference type="GO" id="GO:0003951">
    <property type="term" value="F:NAD+ kinase activity"/>
    <property type="evidence" value="ECO:0007669"/>
    <property type="project" value="UniProtKB-UniRule"/>
</dbReference>
<dbReference type="GO" id="GO:0051287">
    <property type="term" value="F:NAD binding"/>
    <property type="evidence" value="ECO:0007669"/>
    <property type="project" value="UniProtKB-ARBA"/>
</dbReference>
<dbReference type="EC" id="2.7.1.23" evidence="6"/>
<evidence type="ECO:0000256" key="1">
    <source>
        <dbReference type="ARBA" id="ARBA00022679"/>
    </source>
</evidence>
<comment type="cofactor">
    <cofactor evidence="6">
        <name>a divalent metal cation</name>
        <dbReference type="ChEBI" id="CHEBI:60240"/>
    </cofactor>
</comment>
<dbReference type="Pfam" id="PF01513">
    <property type="entry name" value="NAD_kinase"/>
    <property type="match status" value="1"/>
</dbReference>
<dbReference type="AlphaFoldDB" id="A0AAN1WJ14"/>
<feature type="binding site" evidence="6">
    <location>
        <begin position="146"/>
        <end position="147"/>
    </location>
    <ligand>
        <name>NAD(+)</name>
        <dbReference type="ChEBI" id="CHEBI:57540"/>
    </ligand>
</feature>
<keyword evidence="6" id="KW-0963">Cytoplasm</keyword>
<evidence type="ECO:0000256" key="2">
    <source>
        <dbReference type="ARBA" id="ARBA00022777"/>
    </source>
</evidence>
<dbReference type="RefSeq" id="WP_236982773.1">
    <property type="nucleotide sequence ID" value="NZ_AP023086.1"/>
</dbReference>
<keyword evidence="4 6" id="KW-0520">NAD</keyword>
<dbReference type="GO" id="GO:0005737">
    <property type="term" value="C:cytoplasm"/>
    <property type="evidence" value="ECO:0007669"/>
    <property type="project" value="UniProtKB-SubCell"/>
</dbReference>
<feature type="binding site" evidence="6">
    <location>
        <position position="176"/>
    </location>
    <ligand>
        <name>NAD(+)</name>
        <dbReference type="ChEBI" id="CHEBI:57540"/>
    </ligand>
</feature>
<evidence type="ECO:0000256" key="3">
    <source>
        <dbReference type="ARBA" id="ARBA00022857"/>
    </source>
</evidence>
<dbReference type="Pfam" id="PF20143">
    <property type="entry name" value="NAD_kinase_C"/>
    <property type="match status" value="1"/>
</dbReference>
<feature type="binding site" evidence="6">
    <location>
        <begin position="187"/>
        <end position="192"/>
    </location>
    <ligand>
        <name>NAD(+)</name>
        <dbReference type="ChEBI" id="CHEBI:57540"/>
    </ligand>
</feature>
<keyword evidence="3 6" id="KW-0521">NADP</keyword>
<dbReference type="KEGG" id="marq:MARGE09_P2643"/>
<evidence type="ECO:0000256" key="4">
    <source>
        <dbReference type="ARBA" id="ARBA00023027"/>
    </source>
</evidence>
<dbReference type="PANTHER" id="PTHR20275">
    <property type="entry name" value="NAD KINASE"/>
    <property type="match status" value="1"/>
</dbReference>
<dbReference type="GO" id="GO:0046872">
    <property type="term" value="F:metal ion binding"/>
    <property type="evidence" value="ECO:0007669"/>
    <property type="project" value="UniProtKB-UniRule"/>
</dbReference>
<evidence type="ECO:0000313" key="7">
    <source>
        <dbReference type="EMBL" id="BCD98442.1"/>
    </source>
</evidence>
<keyword evidence="1 6" id="KW-0808">Transferase</keyword>
<keyword evidence="2 6" id="KW-0418">Kinase</keyword>
<reference evidence="7 8" key="1">
    <citation type="journal article" date="2022" name="IScience">
        <title>An ultrasensitive nanofiber-based assay for enzymatic hydrolysis and deep-sea microbial degradation of cellulose.</title>
        <authorList>
            <person name="Tsudome M."/>
            <person name="Tachioka M."/>
            <person name="Miyazaki M."/>
            <person name="Uchimura K."/>
            <person name="Tsuda M."/>
            <person name="Takaki Y."/>
            <person name="Deguchi S."/>
        </authorList>
    </citation>
    <scope>NUCLEOTIDE SEQUENCE [LARGE SCALE GENOMIC DNA]</scope>
    <source>
        <strain evidence="7 8">GE09</strain>
    </source>
</reference>
<evidence type="ECO:0000313" key="8">
    <source>
        <dbReference type="Proteomes" id="UP001320119"/>
    </source>
</evidence>
<protein>
    <recommendedName>
        <fullName evidence="6">NAD kinase</fullName>
        <ecNumber evidence="6">2.7.1.23</ecNumber>
    </recommendedName>
    <alternativeName>
        <fullName evidence="6">ATP-dependent NAD kinase</fullName>
    </alternativeName>
</protein>
<dbReference type="InterPro" id="IPR002504">
    <property type="entry name" value="NADK"/>
</dbReference>
<dbReference type="GO" id="GO:0005524">
    <property type="term" value="F:ATP binding"/>
    <property type="evidence" value="ECO:0007669"/>
    <property type="project" value="UniProtKB-KW"/>
</dbReference>
<comment type="catalytic activity">
    <reaction evidence="5 6">
        <text>NAD(+) + ATP = ADP + NADP(+) + H(+)</text>
        <dbReference type="Rhea" id="RHEA:18629"/>
        <dbReference type="ChEBI" id="CHEBI:15378"/>
        <dbReference type="ChEBI" id="CHEBI:30616"/>
        <dbReference type="ChEBI" id="CHEBI:57540"/>
        <dbReference type="ChEBI" id="CHEBI:58349"/>
        <dbReference type="ChEBI" id="CHEBI:456216"/>
        <dbReference type="EC" id="2.7.1.23"/>
    </reaction>
</comment>
<dbReference type="NCBIfam" id="NF002306">
    <property type="entry name" value="PRK01231.1"/>
    <property type="match status" value="1"/>
</dbReference>
<feature type="binding site" evidence="6">
    <location>
        <begin position="72"/>
        <end position="73"/>
    </location>
    <ligand>
        <name>NAD(+)</name>
        <dbReference type="ChEBI" id="CHEBI:57540"/>
    </ligand>
</feature>
<sequence length="303" mass="32806">MSEFSCVGLIGRLGSEAVAYSLKRLVAFLNERNVKILLDNETGAVVPDASVTRVRREQLPSLCDLVIVVGGDGSLLGSARLMAGTGVPLLGINRGRLGFLTDISPEDIELKVGEVLDGSYEREQRFLLQATVSRNQQVIGQSLALNDVVLHPGQFIRMIDFELYIDETFVYRQSSDGLIISTPTGSTAYALSGGGPIMHPSLDALVLVPMNPHTLSSRPIVVSGGSDIRLVVGEQRDVHPHVTCDGQVHIVTQTGDEVAITKSPDCIDLIHPKGHRFYQVCRSKLGWAARQASEGSAFNDFEE</sequence>
<dbReference type="HAMAP" id="MF_00361">
    <property type="entry name" value="NAD_kinase"/>
    <property type="match status" value="1"/>
</dbReference>
<gene>
    <name evidence="6" type="primary">nadK</name>
    <name evidence="7" type="ORF">MARGE09_P2643</name>
</gene>
<comment type="function">
    <text evidence="6">Involved in the regulation of the intracellular balance of NAD and NADP, and is a key enzyme in the biosynthesis of NADP. Catalyzes specifically the phosphorylation on 2'-hydroxyl of the adenosine moiety of NAD to yield NADP.</text>
</comment>